<keyword evidence="5 7" id="KW-0472">Membrane</keyword>
<feature type="transmembrane region" description="Helical" evidence="7">
    <location>
        <begin position="130"/>
        <end position="151"/>
    </location>
</feature>
<dbReference type="EMBL" id="CAJVPS010020623">
    <property type="protein sequence ID" value="CAG8704947.1"/>
    <property type="molecule type" value="Genomic_DNA"/>
</dbReference>
<feature type="non-terminal residue" evidence="8">
    <location>
        <position position="352"/>
    </location>
</feature>
<feature type="transmembrane region" description="Helical" evidence="7">
    <location>
        <begin position="158"/>
        <end position="181"/>
    </location>
</feature>
<dbReference type="InterPro" id="IPR023606">
    <property type="entry name" value="CoA-Trfase_III_dom_1_sf"/>
</dbReference>
<dbReference type="AlphaFoldDB" id="A0A9N9HTT5"/>
<dbReference type="SUPFAM" id="SSF89796">
    <property type="entry name" value="CoA-transferase family III (CaiB/BaiF)"/>
    <property type="match status" value="1"/>
</dbReference>
<keyword evidence="3 7" id="KW-0812">Transmembrane</keyword>
<evidence type="ECO:0000256" key="6">
    <source>
        <dbReference type="PIRSR" id="PIRSR604254-1"/>
    </source>
</evidence>
<evidence type="ECO:0000256" key="7">
    <source>
        <dbReference type="SAM" id="Phobius"/>
    </source>
</evidence>
<feature type="binding site" evidence="6">
    <location>
        <position position="82"/>
    </location>
    <ligand>
        <name>Zn(2+)</name>
        <dbReference type="ChEBI" id="CHEBI:29105"/>
    </ligand>
</feature>
<sequence length="352" mass="40471">MLRKSEEKYLEVDKPASILRETLKEMEEIDSTGILKCVDQHMVDTYNAISRAAKLGAYRLLHFEEMPQQWQENPLVCSVMYHVFIHCAHIPVMKCAATFDYIGISLLITASILITEYYSFYCSPLVCCFYMIFTSLAGLVPIMCSILFKWWDTKPYRLYRVGMFVMLGSSGIFPLTHLIHLHGVVHTWHFVSPIISSIAAYLTGVWIYANRFPERKWPGKLDRFGIHSHSVWHVFVCIAHKYYSTTTSPPDLQKIKPLNGIRVLELGQMIAGPFCASILGYYGAEVIKIEPPKSGDPLRIWRHLDKDGCSPWFRSLGRNKKSCEINLRADEGRKLIRQLADRSDVLIENFKP</sequence>
<feature type="binding site" evidence="6">
    <location>
        <position position="229"/>
    </location>
    <ligand>
        <name>Zn(2+)</name>
        <dbReference type="ChEBI" id="CHEBI:29105"/>
    </ligand>
</feature>
<evidence type="ECO:0000313" key="9">
    <source>
        <dbReference type="Proteomes" id="UP000789508"/>
    </source>
</evidence>
<organism evidence="8 9">
    <name type="scientific">Ambispora leptoticha</name>
    <dbReference type="NCBI Taxonomy" id="144679"/>
    <lineage>
        <taxon>Eukaryota</taxon>
        <taxon>Fungi</taxon>
        <taxon>Fungi incertae sedis</taxon>
        <taxon>Mucoromycota</taxon>
        <taxon>Glomeromycotina</taxon>
        <taxon>Glomeromycetes</taxon>
        <taxon>Archaeosporales</taxon>
        <taxon>Ambisporaceae</taxon>
        <taxon>Ambispora</taxon>
    </lineage>
</organism>
<dbReference type="GO" id="GO:0016020">
    <property type="term" value="C:membrane"/>
    <property type="evidence" value="ECO:0007669"/>
    <property type="project" value="UniProtKB-SubCell"/>
</dbReference>
<dbReference type="GO" id="GO:0046872">
    <property type="term" value="F:metal ion binding"/>
    <property type="evidence" value="ECO:0007669"/>
    <property type="project" value="UniProtKB-KW"/>
</dbReference>
<comment type="similarity">
    <text evidence="2">Belongs to the CoA-transferase III family.</text>
</comment>
<dbReference type="GO" id="GO:0038023">
    <property type="term" value="F:signaling receptor activity"/>
    <property type="evidence" value="ECO:0007669"/>
    <property type="project" value="TreeGrafter"/>
</dbReference>
<dbReference type="InterPro" id="IPR004254">
    <property type="entry name" value="AdipoR/HlyIII-related"/>
</dbReference>
<keyword evidence="4 7" id="KW-1133">Transmembrane helix</keyword>
<feature type="transmembrane region" description="Helical" evidence="7">
    <location>
        <begin position="187"/>
        <end position="209"/>
    </location>
</feature>
<comment type="caution">
    <text evidence="8">The sequence shown here is derived from an EMBL/GenBank/DDBJ whole genome shotgun (WGS) entry which is preliminary data.</text>
</comment>
<evidence type="ECO:0000256" key="3">
    <source>
        <dbReference type="ARBA" id="ARBA00022692"/>
    </source>
</evidence>
<dbReference type="PANTHER" id="PTHR20855:SF97">
    <property type="entry name" value="ADIPOR-LIKE RECEPTOR IZH3-RELATED"/>
    <property type="match status" value="1"/>
</dbReference>
<evidence type="ECO:0000256" key="4">
    <source>
        <dbReference type="ARBA" id="ARBA00022989"/>
    </source>
</evidence>
<feature type="transmembrane region" description="Helical" evidence="7">
    <location>
        <begin position="99"/>
        <end position="118"/>
    </location>
</feature>
<name>A0A9N9HTT5_9GLOM</name>
<protein>
    <submittedName>
        <fullName evidence="8">7822_t:CDS:1</fullName>
    </submittedName>
</protein>
<keyword evidence="6" id="KW-0862">Zinc</keyword>
<accession>A0A9N9HTT5</accession>
<feature type="binding site" evidence="6">
    <location>
        <position position="233"/>
    </location>
    <ligand>
        <name>Zn(2+)</name>
        <dbReference type="ChEBI" id="CHEBI:29105"/>
    </ligand>
</feature>
<dbReference type="Pfam" id="PF02515">
    <property type="entry name" value="CoA_transf_3"/>
    <property type="match status" value="1"/>
</dbReference>
<evidence type="ECO:0000313" key="8">
    <source>
        <dbReference type="EMBL" id="CAG8704947.1"/>
    </source>
</evidence>
<dbReference type="GO" id="GO:0003824">
    <property type="term" value="F:catalytic activity"/>
    <property type="evidence" value="ECO:0007669"/>
    <property type="project" value="InterPro"/>
</dbReference>
<keyword evidence="6" id="KW-0479">Metal-binding</keyword>
<evidence type="ECO:0000256" key="2">
    <source>
        <dbReference type="ARBA" id="ARBA00008383"/>
    </source>
</evidence>
<dbReference type="Pfam" id="PF03006">
    <property type="entry name" value="HlyIII"/>
    <property type="match status" value="1"/>
</dbReference>
<comment type="subcellular location">
    <subcellularLocation>
        <location evidence="1">Membrane</location>
        <topology evidence="1">Multi-pass membrane protein</topology>
    </subcellularLocation>
</comment>
<evidence type="ECO:0000256" key="5">
    <source>
        <dbReference type="ARBA" id="ARBA00023136"/>
    </source>
</evidence>
<dbReference type="InterPro" id="IPR003673">
    <property type="entry name" value="CoA-Trfase_fam_III"/>
</dbReference>
<dbReference type="OrthoDB" id="5585746at2759"/>
<gene>
    <name evidence="8" type="ORF">ALEPTO_LOCUS11705</name>
</gene>
<reference evidence="8" key="1">
    <citation type="submission" date="2021-06" db="EMBL/GenBank/DDBJ databases">
        <authorList>
            <person name="Kallberg Y."/>
            <person name="Tangrot J."/>
            <person name="Rosling A."/>
        </authorList>
    </citation>
    <scope>NUCLEOTIDE SEQUENCE</scope>
    <source>
        <strain evidence="8">FL130A</strain>
    </source>
</reference>
<proteinExistence type="inferred from homology"/>
<dbReference type="Gene3D" id="3.40.50.10540">
    <property type="entry name" value="Crotonobetainyl-coa:carnitine coa-transferase, domain 1"/>
    <property type="match status" value="1"/>
</dbReference>
<keyword evidence="9" id="KW-1185">Reference proteome</keyword>
<evidence type="ECO:0000256" key="1">
    <source>
        <dbReference type="ARBA" id="ARBA00004141"/>
    </source>
</evidence>
<dbReference type="Proteomes" id="UP000789508">
    <property type="component" value="Unassembled WGS sequence"/>
</dbReference>
<dbReference type="GO" id="GO:0006882">
    <property type="term" value="P:intracellular zinc ion homeostasis"/>
    <property type="evidence" value="ECO:0007669"/>
    <property type="project" value="TreeGrafter"/>
</dbReference>
<dbReference type="PANTHER" id="PTHR20855">
    <property type="entry name" value="ADIPOR/PROGESTIN RECEPTOR-RELATED"/>
    <property type="match status" value="1"/>
</dbReference>